<gene>
    <name evidence="2" type="ORF">EGI31_15805</name>
</gene>
<evidence type="ECO:0000256" key="1">
    <source>
        <dbReference type="SAM" id="Phobius"/>
    </source>
</evidence>
<sequence>MILIKGIKLPKILGIAVWPFVLVKTKTPGKTILNHERIHLRQQVEMLVLPFYFWYLFEWLVLYIKYRNIDKAYRNISFEKEAYKNESNMNYLKNRPFWNFMKYLNIK</sequence>
<dbReference type="EMBL" id="RJUF01000173">
    <property type="protein sequence ID" value="MCP9764410.1"/>
    <property type="molecule type" value="Genomic_DNA"/>
</dbReference>
<organism evidence="2 3">
    <name type="scientific">Lacihabitans soyangensis</name>
    <dbReference type="NCBI Taxonomy" id="869394"/>
    <lineage>
        <taxon>Bacteria</taxon>
        <taxon>Pseudomonadati</taxon>
        <taxon>Bacteroidota</taxon>
        <taxon>Cytophagia</taxon>
        <taxon>Cytophagales</taxon>
        <taxon>Leadbetterellaceae</taxon>
        <taxon>Lacihabitans</taxon>
    </lineage>
</organism>
<proteinExistence type="predicted"/>
<dbReference type="AlphaFoldDB" id="A0AAE3KXA1"/>
<feature type="transmembrane region" description="Helical" evidence="1">
    <location>
        <begin position="46"/>
        <end position="64"/>
    </location>
</feature>
<comment type="caution">
    <text evidence="2">The sequence shown here is derived from an EMBL/GenBank/DDBJ whole genome shotgun (WGS) entry which is preliminary data.</text>
</comment>
<accession>A0AAE3KXA1</accession>
<keyword evidence="1" id="KW-0812">Transmembrane</keyword>
<keyword evidence="3" id="KW-1185">Reference proteome</keyword>
<evidence type="ECO:0008006" key="4">
    <source>
        <dbReference type="Google" id="ProtNLM"/>
    </source>
</evidence>
<protein>
    <recommendedName>
        <fullName evidence="4">DUF4157 domain-containing protein</fullName>
    </recommendedName>
</protein>
<evidence type="ECO:0000313" key="2">
    <source>
        <dbReference type="EMBL" id="MCP9764410.1"/>
    </source>
</evidence>
<name>A0AAE3KXA1_9BACT</name>
<dbReference type="Proteomes" id="UP001204144">
    <property type="component" value="Unassembled WGS sequence"/>
</dbReference>
<reference evidence="2 3" key="1">
    <citation type="submission" date="2018-11" db="EMBL/GenBank/DDBJ databases">
        <title>Novel bacteria species description.</title>
        <authorList>
            <person name="Han J.-H."/>
        </authorList>
    </citation>
    <scope>NUCLEOTIDE SEQUENCE [LARGE SCALE GENOMIC DNA]</scope>
    <source>
        <strain evidence="2 3">KCTC23259</strain>
    </source>
</reference>
<evidence type="ECO:0000313" key="3">
    <source>
        <dbReference type="Proteomes" id="UP001204144"/>
    </source>
</evidence>
<keyword evidence="1" id="KW-1133">Transmembrane helix</keyword>
<keyword evidence="1" id="KW-0472">Membrane</keyword>
<dbReference type="RefSeq" id="WP_255038101.1">
    <property type="nucleotide sequence ID" value="NZ_RJUF01000173.1"/>
</dbReference>